<evidence type="ECO:0000313" key="1">
    <source>
        <dbReference type="EMBL" id="APZ92760.1"/>
    </source>
</evidence>
<protein>
    <submittedName>
        <fullName evidence="1">Uncharacterized protein</fullName>
    </submittedName>
</protein>
<dbReference type="EMBL" id="CP017641">
    <property type="protein sequence ID" value="APZ92760.1"/>
    <property type="molecule type" value="Genomic_DNA"/>
</dbReference>
<reference evidence="1 2" key="1">
    <citation type="journal article" date="2016" name="Front. Microbiol.">
        <title>Fuerstia marisgermanicae gen. nov., sp. nov., an Unusual Member of the Phylum Planctomycetes from the German Wadden Sea.</title>
        <authorList>
            <person name="Kohn T."/>
            <person name="Heuer A."/>
            <person name="Jogler M."/>
            <person name="Vollmers J."/>
            <person name="Boedeker C."/>
            <person name="Bunk B."/>
            <person name="Rast P."/>
            <person name="Borchert D."/>
            <person name="Glockner I."/>
            <person name="Freese H.M."/>
            <person name="Klenk H.P."/>
            <person name="Overmann J."/>
            <person name="Kaster A.K."/>
            <person name="Rohde M."/>
            <person name="Wiegand S."/>
            <person name="Jogler C."/>
        </authorList>
    </citation>
    <scope>NUCLEOTIDE SEQUENCE [LARGE SCALE GENOMIC DNA]</scope>
    <source>
        <strain evidence="1 2">NH11</strain>
    </source>
</reference>
<gene>
    <name evidence="1" type="ORF">Fuma_02372</name>
</gene>
<name>A0A1P8WFE3_9PLAN</name>
<dbReference type="KEGG" id="fmr:Fuma_02372"/>
<organism evidence="1 2">
    <name type="scientific">Fuerstiella marisgermanici</name>
    <dbReference type="NCBI Taxonomy" id="1891926"/>
    <lineage>
        <taxon>Bacteria</taxon>
        <taxon>Pseudomonadati</taxon>
        <taxon>Planctomycetota</taxon>
        <taxon>Planctomycetia</taxon>
        <taxon>Planctomycetales</taxon>
        <taxon>Planctomycetaceae</taxon>
        <taxon>Fuerstiella</taxon>
    </lineage>
</organism>
<keyword evidence="2" id="KW-1185">Reference proteome</keyword>
<accession>A0A1P8WFE3</accession>
<proteinExistence type="predicted"/>
<sequence length="190" mass="21022">MIAGLKKAGFVALNLWLVFHVFAVFIAPAGMPPASPLLVNASRIALPYNQALFLNHGYHYFAPDPGSSTLVSYQIPQAGDVPIKGRFPEPTIFPRLLYHRYFMLAENIRAFPPETQAEVFRSYAQHFAQQHDASQISLSFVNHAPSSIARIQAGGLLSDPEMYFEEPIGDFDFSVSADDENSVSLQDASF</sequence>
<evidence type="ECO:0000313" key="2">
    <source>
        <dbReference type="Proteomes" id="UP000187735"/>
    </source>
</evidence>
<dbReference type="AlphaFoldDB" id="A0A1P8WFE3"/>
<dbReference type="Proteomes" id="UP000187735">
    <property type="component" value="Chromosome"/>
</dbReference>